<feature type="binding site" evidence="9 11">
    <location>
        <begin position="73"/>
        <end position="75"/>
    </location>
    <ligand>
        <name>substrate</name>
    </ligand>
</feature>
<comment type="caution">
    <text evidence="14">The sequence shown here is derived from an EMBL/GenBank/DDBJ whole genome shotgun (WGS) entry which is preliminary data.</text>
</comment>
<keyword evidence="3 9" id="KW-0210">Decarboxylase</keyword>
<keyword evidence="2 9" id="KW-0566">Pantothenate biosynthesis</keyword>
<feature type="binding site" evidence="9 11">
    <location>
        <position position="57"/>
    </location>
    <ligand>
        <name>substrate</name>
    </ligand>
</feature>
<comment type="catalytic activity">
    <reaction evidence="9">
        <text>L-aspartate + H(+) = beta-alanine + CO2</text>
        <dbReference type="Rhea" id="RHEA:19497"/>
        <dbReference type="ChEBI" id="CHEBI:15378"/>
        <dbReference type="ChEBI" id="CHEBI:16526"/>
        <dbReference type="ChEBI" id="CHEBI:29991"/>
        <dbReference type="ChEBI" id="CHEBI:57966"/>
        <dbReference type="EC" id="4.1.1.11"/>
    </reaction>
</comment>
<evidence type="ECO:0000313" key="17">
    <source>
        <dbReference type="Proteomes" id="UP000292039"/>
    </source>
</evidence>
<dbReference type="EC" id="4.1.1.11" evidence="9"/>
<evidence type="ECO:0000256" key="2">
    <source>
        <dbReference type="ARBA" id="ARBA00022655"/>
    </source>
</evidence>
<keyword evidence="5 9" id="KW-0865">Zymogen</keyword>
<dbReference type="OrthoDB" id="9803983at2"/>
<dbReference type="Proteomes" id="UP000292039">
    <property type="component" value="Unassembled WGS sequence"/>
</dbReference>
<dbReference type="PANTHER" id="PTHR21012">
    <property type="entry name" value="ASPARTATE 1-DECARBOXYLASE"/>
    <property type="match status" value="1"/>
</dbReference>
<dbReference type="GeneID" id="99726835"/>
<evidence type="ECO:0000256" key="10">
    <source>
        <dbReference type="PIRSR" id="PIRSR006246-1"/>
    </source>
</evidence>
<dbReference type="Pfam" id="PF02261">
    <property type="entry name" value="Asp_decarbox"/>
    <property type="match status" value="1"/>
</dbReference>
<keyword evidence="1 9" id="KW-0963">Cytoplasm</keyword>
<evidence type="ECO:0000256" key="11">
    <source>
        <dbReference type="PIRSR" id="PIRSR006246-2"/>
    </source>
</evidence>
<dbReference type="HAMAP" id="MF_00446">
    <property type="entry name" value="PanD"/>
    <property type="match status" value="1"/>
</dbReference>
<feature type="active site" description="Proton donor" evidence="9 10">
    <location>
        <position position="58"/>
    </location>
</feature>
<dbReference type="GO" id="GO:0015940">
    <property type="term" value="P:pantothenate biosynthetic process"/>
    <property type="evidence" value="ECO:0007669"/>
    <property type="project" value="UniProtKB-UniRule"/>
</dbReference>
<dbReference type="STRING" id="206506.AAV32_07665"/>
<dbReference type="Gene3D" id="2.40.40.20">
    <property type="match status" value="1"/>
</dbReference>
<evidence type="ECO:0000256" key="1">
    <source>
        <dbReference type="ARBA" id="ARBA00022490"/>
    </source>
</evidence>
<gene>
    <name evidence="9" type="primary">panD</name>
    <name evidence="14" type="ORF">AAV32_07665</name>
    <name evidence="15" type="ORF">EV679_2621</name>
</gene>
<dbReference type="AlphaFoldDB" id="A0A171KTH1"/>
<comment type="pathway">
    <text evidence="9">Cofactor biosynthesis; (R)-pantothenate biosynthesis; beta-alanine from L-aspartate: step 1/1.</text>
</comment>
<protein>
    <recommendedName>
        <fullName evidence="9">Aspartate 1-decarboxylase</fullName>
        <ecNumber evidence="9">4.1.1.11</ecNumber>
    </recommendedName>
    <alternativeName>
        <fullName evidence="9">Aspartate alpha-decarboxylase</fullName>
    </alternativeName>
    <component>
        <recommendedName>
            <fullName evidence="9">Aspartate 1-decarboxylase beta chain</fullName>
        </recommendedName>
    </component>
    <component>
        <recommendedName>
            <fullName evidence="9">Aspartate 1-decarboxylase alpha chain</fullName>
        </recommendedName>
    </component>
</protein>
<comment type="subcellular location">
    <subcellularLocation>
        <location evidence="9">Cytoplasm</location>
    </subcellularLocation>
</comment>
<dbReference type="SUPFAM" id="SSF50692">
    <property type="entry name" value="ADC-like"/>
    <property type="match status" value="1"/>
</dbReference>
<dbReference type="GO" id="GO:0005829">
    <property type="term" value="C:cytosol"/>
    <property type="evidence" value="ECO:0007669"/>
    <property type="project" value="TreeGrafter"/>
</dbReference>
<dbReference type="GO" id="GO:0006523">
    <property type="term" value="P:alanine biosynthetic process"/>
    <property type="evidence" value="ECO:0007669"/>
    <property type="project" value="InterPro"/>
</dbReference>
<dbReference type="Proteomes" id="UP000078084">
    <property type="component" value="Unassembled WGS sequence"/>
</dbReference>
<dbReference type="PATRIC" id="fig|206506.3.peg.1639"/>
<keyword evidence="6 9" id="KW-0456">Lyase</keyword>
<keyword evidence="16" id="KW-1185">Reference proteome</keyword>
<proteinExistence type="inferred from homology"/>
<evidence type="ECO:0000256" key="12">
    <source>
        <dbReference type="PIRSR" id="PIRSR006246-3"/>
    </source>
</evidence>
<comment type="cofactor">
    <cofactor evidence="9 10">
        <name>pyruvate</name>
        <dbReference type="ChEBI" id="CHEBI:15361"/>
    </cofactor>
    <text evidence="9 10">Binds 1 pyruvoyl group covalently per subunit.</text>
</comment>
<feature type="chain" id="PRO_5033980380" description="Aspartate 1-decarboxylase beta chain" evidence="9 13">
    <location>
        <begin position="1"/>
        <end position="24"/>
    </location>
</feature>
<dbReference type="InterPro" id="IPR009010">
    <property type="entry name" value="Asp_de-COase-like_dom_sf"/>
</dbReference>
<comment type="subunit">
    <text evidence="9">Heterooctamer of four alpha and four beta subunits.</text>
</comment>
<accession>A0A171KTH1</accession>
<dbReference type="NCBIfam" id="TIGR00223">
    <property type="entry name" value="panD"/>
    <property type="match status" value="1"/>
</dbReference>
<evidence type="ECO:0000256" key="13">
    <source>
        <dbReference type="PIRSR" id="PIRSR006246-5"/>
    </source>
</evidence>
<comment type="similarity">
    <text evidence="9">Belongs to the PanD family.</text>
</comment>
<organism evidence="14 16">
    <name type="scientific">Kerstersia gyiorum</name>
    <dbReference type="NCBI Taxonomy" id="206506"/>
    <lineage>
        <taxon>Bacteria</taxon>
        <taxon>Pseudomonadati</taxon>
        <taxon>Pseudomonadota</taxon>
        <taxon>Betaproteobacteria</taxon>
        <taxon>Burkholderiales</taxon>
        <taxon>Alcaligenaceae</taxon>
        <taxon>Kerstersia</taxon>
    </lineage>
</organism>
<feature type="modified residue" description="Pyruvic acid (Ser)" evidence="9 12">
    <location>
        <position position="25"/>
    </location>
</feature>
<keyword evidence="8 9" id="KW-0670">Pyruvate</keyword>
<evidence type="ECO:0000256" key="4">
    <source>
        <dbReference type="ARBA" id="ARBA00022813"/>
    </source>
</evidence>
<feature type="active site" description="Schiff-base intermediate with substrate; via pyruvic acid" evidence="9 10">
    <location>
        <position position="25"/>
    </location>
</feature>
<evidence type="ECO:0000256" key="7">
    <source>
        <dbReference type="ARBA" id="ARBA00023270"/>
    </source>
</evidence>
<feature type="chain" id="PRO_5033980379" description="Aspartate 1-decarboxylase alpha chain" evidence="9 13">
    <location>
        <begin position="25"/>
        <end position="136"/>
    </location>
</feature>
<reference evidence="15 17" key="2">
    <citation type="submission" date="2019-02" db="EMBL/GenBank/DDBJ databases">
        <title>Genomic Encyclopedia of Type Strains, Phase IV (KMG-IV): sequencing the most valuable type-strain genomes for metagenomic binning, comparative biology and taxonomic classification.</title>
        <authorList>
            <person name="Goeker M."/>
        </authorList>
    </citation>
    <scope>NUCLEOTIDE SEQUENCE [LARGE SCALE GENOMIC DNA]</scope>
    <source>
        <strain evidence="15 17">DSM 16618</strain>
    </source>
</reference>
<comment type="PTM">
    <text evidence="9 12">Is synthesized initially as an inactive proenzyme, which is activated by self-cleavage at a specific serine bond to produce a beta-subunit with a hydroxyl group at its C-terminus and an alpha-subunit with a pyruvoyl group at its N-terminus.</text>
</comment>
<dbReference type="CDD" id="cd06919">
    <property type="entry name" value="Asp_decarbox"/>
    <property type="match status" value="1"/>
</dbReference>
<evidence type="ECO:0000313" key="16">
    <source>
        <dbReference type="Proteomes" id="UP000078084"/>
    </source>
</evidence>
<comment type="function">
    <text evidence="9">Catalyzes the pyruvoyl-dependent decarboxylation of aspartate to produce beta-alanine.</text>
</comment>
<sequence length="136" mass="14563">MYRTLLKSKIHRATVTDCELHYEGSCAIDEDLLDASGILENEQVHIWNINNGERLITYAIRGKRGSGIISLNGSAARKASTGDLVIIAAFAQVSEEELAAGYKPQLVFVDAANRAVAARDHVPLQEDGGLANGGAD</sequence>
<evidence type="ECO:0000256" key="9">
    <source>
        <dbReference type="HAMAP-Rule" id="MF_00446"/>
    </source>
</evidence>
<reference evidence="14 16" key="1">
    <citation type="submission" date="2015-04" db="EMBL/GenBank/DDBJ databases">
        <title>Genome sequence of Kerstersia gyiorum CG1.</title>
        <authorList>
            <person name="Greninger A.L."/>
            <person name="Kozyreva V."/>
            <person name="Chaturvedi V."/>
        </authorList>
    </citation>
    <scope>NUCLEOTIDE SEQUENCE [LARGE SCALE GENOMIC DNA]</scope>
    <source>
        <strain evidence="14 16">CG1</strain>
    </source>
</reference>
<evidence type="ECO:0000256" key="5">
    <source>
        <dbReference type="ARBA" id="ARBA00023145"/>
    </source>
</evidence>
<dbReference type="EMBL" id="SGWZ01000004">
    <property type="protein sequence ID" value="RZS67402.1"/>
    <property type="molecule type" value="Genomic_DNA"/>
</dbReference>
<evidence type="ECO:0000256" key="3">
    <source>
        <dbReference type="ARBA" id="ARBA00022793"/>
    </source>
</evidence>
<evidence type="ECO:0000256" key="6">
    <source>
        <dbReference type="ARBA" id="ARBA00023239"/>
    </source>
</evidence>
<dbReference type="UniPathway" id="UPA00028">
    <property type="reaction ID" value="UER00002"/>
</dbReference>
<evidence type="ECO:0000313" key="15">
    <source>
        <dbReference type="EMBL" id="RZS67402.1"/>
    </source>
</evidence>
<keyword evidence="4 9" id="KW-0068">Autocatalytic cleavage</keyword>
<dbReference type="GO" id="GO:0004068">
    <property type="term" value="F:aspartate 1-decarboxylase activity"/>
    <property type="evidence" value="ECO:0007669"/>
    <property type="project" value="UniProtKB-UniRule"/>
</dbReference>
<dbReference type="PANTHER" id="PTHR21012:SF0">
    <property type="entry name" value="ASPARTATE 1-DECARBOXYLASE"/>
    <property type="match status" value="1"/>
</dbReference>
<dbReference type="RefSeq" id="WP_068369898.1">
    <property type="nucleotide sequence ID" value="NZ_CBCSEB010000015.1"/>
</dbReference>
<dbReference type="EMBL" id="LBNE01000003">
    <property type="protein sequence ID" value="KKO72188.1"/>
    <property type="molecule type" value="Genomic_DNA"/>
</dbReference>
<evidence type="ECO:0000256" key="8">
    <source>
        <dbReference type="ARBA" id="ARBA00023317"/>
    </source>
</evidence>
<dbReference type="InterPro" id="IPR003190">
    <property type="entry name" value="Asp_decarbox"/>
</dbReference>
<evidence type="ECO:0000313" key="14">
    <source>
        <dbReference type="EMBL" id="KKO72188.1"/>
    </source>
</evidence>
<dbReference type="PIRSF" id="PIRSF006246">
    <property type="entry name" value="Asp_decarbox"/>
    <property type="match status" value="1"/>
</dbReference>
<name>A0A171KTH1_9BURK</name>
<keyword evidence="7 9" id="KW-0704">Schiff base</keyword>